<reference evidence="1" key="1">
    <citation type="submission" date="2021-02" db="EMBL/GenBank/DDBJ databases">
        <authorList>
            <consortium name="DOE Joint Genome Institute"/>
            <person name="Ahrendt S."/>
            <person name="Looney B.P."/>
            <person name="Miyauchi S."/>
            <person name="Morin E."/>
            <person name="Drula E."/>
            <person name="Courty P.E."/>
            <person name="Chicoki N."/>
            <person name="Fauchery L."/>
            <person name="Kohler A."/>
            <person name="Kuo A."/>
            <person name="Labutti K."/>
            <person name="Pangilinan J."/>
            <person name="Lipzen A."/>
            <person name="Riley R."/>
            <person name="Andreopoulos W."/>
            <person name="He G."/>
            <person name="Johnson J."/>
            <person name="Barry K.W."/>
            <person name="Grigoriev I.V."/>
            <person name="Nagy L."/>
            <person name="Hibbett D."/>
            <person name="Henrissat B."/>
            <person name="Matheny P.B."/>
            <person name="Labbe J."/>
            <person name="Martin F."/>
        </authorList>
    </citation>
    <scope>NUCLEOTIDE SEQUENCE</scope>
    <source>
        <strain evidence="1">FP105234-sp</strain>
    </source>
</reference>
<name>A0ACB8RPR9_9AGAM</name>
<reference evidence="1" key="2">
    <citation type="journal article" date="2022" name="New Phytol.">
        <title>Evolutionary transition to the ectomycorrhizal habit in the genomes of a hyperdiverse lineage of mushroom-forming fungi.</title>
        <authorList>
            <person name="Looney B."/>
            <person name="Miyauchi S."/>
            <person name="Morin E."/>
            <person name="Drula E."/>
            <person name="Courty P.E."/>
            <person name="Kohler A."/>
            <person name="Kuo A."/>
            <person name="LaButti K."/>
            <person name="Pangilinan J."/>
            <person name="Lipzen A."/>
            <person name="Riley R."/>
            <person name="Andreopoulos W."/>
            <person name="He G."/>
            <person name="Johnson J."/>
            <person name="Nolan M."/>
            <person name="Tritt A."/>
            <person name="Barry K.W."/>
            <person name="Grigoriev I.V."/>
            <person name="Nagy L.G."/>
            <person name="Hibbett D."/>
            <person name="Henrissat B."/>
            <person name="Matheny P.B."/>
            <person name="Labbe J."/>
            <person name="Martin F.M."/>
        </authorList>
    </citation>
    <scope>NUCLEOTIDE SEQUENCE</scope>
    <source>
        <strain evidence="1">FP105234-sp</strain>
    </source>
</reference>
<gene>
    <name evidence="1" type="ORF">FA95DRAFT_1494990</name>
</gene>
<protein>
    <submittedName>
        <fullName evidence="1">Uncharacterized protein</fullName>
    </submittedName>
</protein>
<proteinExistence type="predicted"/>
<evidence type="ECO:0000313" key="1">
    <source>
        <dbReference type="EMBL" id="KAI0045802.1"/>
    </source>
</evidence>
<keyword evidence="2" id="KW-1185">Reference proteome</keyword>
<organism evidence="1 2">
    <name type="scientific">Auriscalpium vulgare</name>
    <dbReference type="NCBI Taxonomy" id="40419"/>
    <lineage>
        <taxon>Eukaryota</taxon>
        <taxon>Fungi</taxon>
        <taxon>Dikarya</taxon>
        <taxon>Basidiomycota</taxon>
        <taxon>Agaricomycotina</taxon>
        <taxon>Agaricomycetes</taxon>
        <taxon>Russulales</taxon>
        <taxon>Auriscalpiaceae</taxon>
        <taxon>Auriscalpium</taxon>
    </lineage>
</organism>
<accession>A0ACB8RPR9</accession>
<sequence>MQTIRRRWHSTRTVNELPDKIRALLRETAQPVAVVTSFMPPPAPDAEFVPGPRCHGATLSSFTSIALAPHPLVAFSLRVPSRMAKTLSTLASPSSTLPSSSPSSSSPFPSFPALTSTDAHMIINILSAAQARAALIFSQPDAHPRPFEDHAMPWHLSREGLPVLAGSIGALACRVVGAAWPLSDLDALARGTGDEDEGGAPPPWVVDGVASELFIARVVRVEEPKRLELAGDTQDIPLLYHRRDYTTVAGAGRRKAV</sequence>
<dbReference type="Proteomes" id="UP000814033">
    <property type="component" value="Unassembled WGS sequence"/>
</dbReference>
<comment type="caution">
    <text evidence="1">The sequence shown here is derived from an EMBL/GenBank/DDBJ whole genome shotgun (WGS) entry which is preliminary data.</text>
</comment>
<evidence type="ECO:0000313" key="2">
    <source>
        <dbReference type="Proteomes" id="UP000814033"/>
    </source>
</evidence>
<dbReference type="EMBL" id="MU275941">
    <property type="protein sequence ID" value="KAI0045802.1"/>
    <property type="molecule type" value="Genomic_DNA"/>
</dbReference>